<dbReference type="PANTHER" id="PTHR48007:SF67">
    <property type="entry name" value="POLLEN RECEPTOR-LIKE KINASE 1"/>
    <property type="match status" value="1"/>
</dbReference>
<feature type="binding site" evidence="1">
    <location>
        <position position="291"/>
    </location>
    <ligand>
        <name>ATP</name>
        <dbReference type="ChEBI" id="CHEBI:30616"/>
    </ligand>
</feature>
<keyword evidence="2" id="KW-1133">Transmembrane helix</keyword>
<dbReference type="InterPro" id="IPR011009">
    <property type="entry name" value="Kinase-like_dom_sf"/>
</dbReference>
<gene>
    <name evidence="4" type="ORF">LLUT_LOCUS28327</name>
</gene>
<dbReference type="SUPFAM" id="SSF52058">
    <property type="entry name" value="L domain-like"/>
    <property type="match status" value="1"/>
</dbReference>
<dbReference type="EMBL" id="CAXHTB010000020">
    <property type="protein sequence ID" value="CAL0327267.1"/>
    <property type="molecule type" value="Genomic_DNA"/>
</dbReference>
<name>A0AAV1Y078_LUPLU</name>
<dbReference type="InterPro" id="IPR032675">
    <property type="entry name" value="LRR_dom_sf"/>
</dbReference>
<evidence type="ECO:0000313" key="5">
    <source>
        <dbReference type="Proteomes" id="UP001497480"/>
    </source>
</evidence>
<dbReference type="InterPro" id="IPR046959">
    <property type="entry name" value="PRK1-6/SRF4-like"/>
</dbReference>
<dbReference type="SUPFAM" id="SSF56112">
    <property type="entry name" value="Protein kinase-like (PK-like)"/>
    <property type="match status" value="1"/>
</dbReference>
<keyword evidence="2" id="KW-0812">Transmembrane</keyword>
<dbReference type="PANTHER" id="PTHR48007">
    <property type="entry name" value="LEUCINE-RICH REPEAT RECEPTOR-LIKE PROTEIN KINASE PXC1"/>
    <property type="match status" value="1"/>
</dbReference>
<reference evidence="4 5" key="1">
    <citation type="submission" date="2024-03" db="EMBL/GenBank/DDBJ databases">
        <authorList>
            <person name="Martinez-Hernandez J."/>
        </authorList>
    </citation>
    <scope>NUCLEOTIDE SEQUENCE [LARGE SCALE GENOMIC DNA]</scope>
</reference>
<dbReference type="Gene3D" id="3.80.10.10">
    <property type="entry name" value="Ribonuclease Inhibitor"/>
    <property type="match status" value="1"/>
</dbReference>
<comment type="caution">
    <text evidence="4">The sequence shown here is derived from an EMBL/GenBank/DDBJ whole genome shotgun (WGS) entry which is preliminary data.</text>
</comment>
<dbReference type="AlphaFoldDB" id="A0AAV1Y078"/>
<feature type="domain" description="Protein kinase" evidence="3">
    <location>
        <begin position="264"/>
        <end position="535"/>
    </location>
</feature>
<keyword evidence="1" id="KW-0547">Nucleotide-binding</keyword>
<accession>A0AAV1Y078</accession>
<dbReference type="PROSITE" id="PS00107">
    <property type="entry name" value="PROTEIN_KINASE_ATP"/>
    <property type="match status" value="1"/>
</dbReference>
<evidence type="ECO:0000256" key="1">
    <source>
        <dbReference type="PROSITE-ProRule" id="PRU10141"/>
    </source>
</evidence>
<dbReference type="GO" id="GO:0005524">
    <property type="term" value="F:ATP binding"/>
    <property type="evidence" value="ECO:0007669"/>
    <property type="project" value="UniProtKB-UniRule"/>
</dbReference>
<dbReference type="PROSITE" id="PS50011">
    <property type="entry name" value="PROTEIN_KINASE_DOM"/>
    <property type="match status" value="1"/>
</dbReference>
<keyword evidence="5" id="KW-1185">Reference proteome</keyword>
<proteinExistence type="predicted"/>
<keyword evidence="1" id="KW-0067">ATP-binding</keyword>
<dbReference type="Gene3D" id="3.30.200.20">
    <property type="entry name" value="Phosphorylase Kinase, domain 1"/>
    <property type="match status" value="1"/>
</dbReference>
<keyword evidence="2" id="KW-0472">Membrane</keyword>
<dbReference type="Pfam" id="PF00069">
    <property type="entry name" value="Pkinase"/>
    <property type="match status" value="1"/>
</dbReference>
<dbReference type="InterPro" id="IPR017441">
    <property type="entry name" value="Protein_kinase_ATP_BS"/>
</dbReference>
<organism evidence="4 5">
    <name type="scientific">Lupinus luteus</name>
    <name type="common">European yellow lupine</name>
    <dbReference type="NCBI Taxonomy" id="3873"/>
    <lineage>
        <taxon>Eukaryota</taxon>
        <taxon>Viridiplantae</taxon>
        <taxon>Streptophyta</taxon>
        <taxon>Embryophyta</taxon>
        <taxon>Tracheophyta</taxon>
        <taxon>Spermatophyta</taxon>
        <taxon>Magnoliopsida</taxon>
        <taxon>eudicotyledons</taxon>
        <taxon>Gunneridae</taxon>
        <taxon>Pentapetalae</taxon>
        <taxon>rosids</taxon>
        <taxon>fabids</taxon>
        <taxon>Fabales</taxon>
        <taxon>Fabaceae</taxon>
        <taxon>Papilionoideae</taxon>
        <taxon>50 kb inversion clade</taxon>
        <taxon>genistoids sensu lato</taxon>
        <taxon>core genistoids</taxon>
        <taxon>Genisteae</taxon>
        <taxon>Lupinus</taxon>
    </lineage>
</organism>
<sequence length="553" mass="62224">MELSGTINIDTLLELPNLISFSVINNNFEGPMPEFKRIVSLRALFLTKNKFSGHIPDDGFEGMRRLKKVFLAENGFNGHIPISLAKLPGLLDVDLHGNNFQGYIPEFQQRHFRVFNLVNNLLVGPIPESLSNMDPSSYAGNKGLCGKPLSQPCIRNTTPNFMLPHEEKEIRKQHTLFTAIIVVVVIVLASIITLLLIHFHRRKRAQHATVDEAQVKSYRSNSTVSSDSKSILVSAGKSKKSNEDNDFSFVRKDGKEFDLQDLLKASAEVLGSGSFGSTYKAMVLSGPVVVKRFKQMSNVGKQQFFDHMKRLGRLRHTNILPLIAFYYGKEEKLLVYEFAENGSLASHLHGRCGSKLNWPTRLKIIKGVARGLAHLYEEFPDQKLPHGHLKSSNVVLDRSFEPRLTEYGLVPVVNKKHVQQFMCSSKSPEVSQYEKPSEKTDAWCLGILILELLTGKFPASYVRHGKGASEELETWVKAIVKEGWSGGEVIDKELLEEKNSEGEMLKLLRIGMSCCEWSLENRLDWREAMVKIEELKVSDHGENECSGVTSKKS</sequence>
<dbReference type="InterPro" id="IPR000719">
    <property type="entry name" value="Prot_kinase_dom"/>
</dbReference>
<evidence type="ECO:0000256" key="2">
    <source>
        <dbReference type="SAM" id="Phobius"/>
    </source>
</evidence>
<dbReference type="Gene3D" id="1.10.510.10">
    <property type="entry name" value="Transferase(Phosphotransferase) domain 1"/>
    <property type="match status" value="1"/>
</dbReference>
<dbReference type="GO" id="GO:0004672">
    <property type="term" value="F:protein kinase activity"/>
    <property type="evidence" value="ECO:0007669"/>
    <property type="project" value="InterPro"/>
</dbReference>
<feature type="transmembrane region" description="Helical" evidence="2">
    <location>
        <begin position="176"/>
        <end position="197"/>
    </location>
</feature>
<evidence type="ECO:0000259" key="3">
    <source>
        <dbReference type="PROSITE" id="PS50011"/>
    </source>
</evidence>
<dbReference type="Proteomes" id="UP001497480">
    <property type="component" value="Unassembled WGS sequence"/>
</dbReference>
<evidence type="ECO:0000313" key="4">
    <source>
        <dbReference type="EMBL" id="CAL0327267.1"/>
    </source>
</evidence>
<protein>
    <recommendedName>
        <fullName evidence="3">Protein kinase domain-containing protein</fullName>
    </recommendedName>
</protein>